<keyword evidence="1" id="KW-1133">Transmembrane helix</keyword>
<feature type="transmembrane region" description="Helical" evidence="1">
    <location>
        <begin position="90"/>
        <end position="111"/>
    </location>
</feature>
<dbReference type="SUPFAM" id="SSF48317">
    <property type="entry name" value="Acid phosphatase/Vanadium-dependent haloperoxidase"/>
    <property type="match status" value="1"/>
</dbReference>
<feature type="domain" description="Inositolphosphotransferase Aur1/Ipt1" evidence="2">
    <location>
        <begin position="69"/>
        <end position="203"/>
    </location>
</feature>
<dbReference type="EMBL" id="VNJJ01000008">
    <property type="protein sequence ID" value="TVX98767.1"/>
    <property type="molecule type" value="Genomic_DNA"/>
</dbReference>
<keyword evidence="4" id="KW-1185">Reference proteome</keyword>
<feature type="transmembrane region" description="Helical" evidence="1">
    <location>
        <begin position="163"/>
        <end position="182"/>
    </location>
</feature>
<gene>
    <name evidence="3" type="ORF">FPZ45_15850</name>
</gene>
<keyword evidence="1" id="KW-0812">Transmembrane</keyword>
<evidence type="ECO:0000256" key="1">
    <source>
        <dbReference type="SAM" id="Phobius"/>
    </source>
</evidence>
<dbReference type="InterPro" id="IPR036938">
    <property type="entry name" value="PAP2/HPO_sf"/>
</dbReference>
<protein>
    <submittedName>
        <fullName evidence="3">Phosphatase PAP2 family protein</fullName>
    </submittedName>
</protein>
<name>A0A559JFX5_9BACL</name>
<dbReference type="InterPro" id="IPR026841">
    <property type="entry name" value="Aur1/Ipt1"/>
</dbReference>
<accession>A0A559JFX5</accession>
<dbReference type="Proteomes" id="UP000316330">
    <property type="component" value="Unassembled WGS sequence"/>
</dbReference>
<keyword evidence="1" id="KW-0472">Membrane</keyword>
<dbReference type="GO" id="GO:0016020">
    <property type="term" value="C:membrane"/>
    <property type="evidence" value="ECO:0007669"/>
    <property type="project" value="UniProtKB-SubCell"/>
</dbReference>
<dbReference type="RefSeq" id="WP_144703751.1">
    <property type="nucleotide sequence ID" value="NZ_VNJJ01000008.1"/>
</dbReference>
<evidence type="ECO:0000313" key="4">
    <source>
        <dbReference type="Proteomes" id="UP000316330"/>
    </source>
</evidence>
<dbReference type="OrthoDB" id="9790723at2"/>
<sequence>MMNIDEMAATETSKSSRYEVYKPLLGLLAVPVINLIYVLQNRPWGNVYSLVTEVDRNLPFLPEFAVPYMLWYPFLFLVFFLILRKDKREYYQTLIAMCCGILLSNLVYLVFQTMVPRPEVPSTGFFNGLVNYLYSHDEPYNCFPSVHVLTSTLMVLGSRSLGWKLRIPIVLFASSIIASTLFIKQHVIADLLAAMLLAKFVFWAADKLIAANDARLAGKAMEARYANHER</sequence>
<reference evidence="3 4" key="1">
    <citation type="submission" date="2019-07" db="EMBL/GenBank/DDBJ databases">
        <authorList>
            <person name="Kim J."/>
        </authorList>
    </citation>
    <scope>NUCLEOTIDE SEQUENCE [LARGE SCALE GENOMIC DNA]</scope>
    <source>
        <strain evidence="3 4">G13</strain>
    </source>
</reference>
<organism evidence="3 4">
    <name type="scientific">Cohnella terricola</name>
    <dbReference type="NCBI Taxonomy" id="1289167"/>
    <lineage>
        <taxon>Bacteria</taxon>
        <taxon>Bacillati</taxon>
        <taxon>Bacillota</taxon>
        <taxon>Bacilli</taxon>
        <taxon>Bacillales</taxon>
        <taxon>Paenibacillaceae</taxon>
        <taxon>Cohnella</taxon>
    </lineage>
</organism>
<feature type="transmembrane region" description="Helical" evidence="1">
    <location>
        <begin position="20"/>
        <end position="40"/>
    </location>
</feature>
<proteinExistence type="predicted"/>
<evidence type="ECO:0000259" key="2">
    <source>
        <dbReference type="Pfam" id="PF14378"/>
    </source>
</evidence>
<feature type="transmembrane region" description="Helical" evidence="1">
    <location>
        <begin position="60"/>
        <end position="83"/>
    </location>
</feature>
<dbReference type="Pfam" id="PF14378">
    <property type="entry name" value="PAP2_3"/>
    <property type="match status" value="1"/>
</dbReference>
<comment type="caution">
    <text evidence="3">The sequence shown here is derived from an EMBL/GenBank/DDBJ whole genome shotgun (WGS) entry which is preliminary data.</text>
</comment>
<evidence type="ECO:0000313" key="3">
    <source>
        <dbReference type="EMBL" id="TVX98767.1"/>
    </source>
</evidence>
<dbReference type="AlphaFoldDB" id="A0A559JFX5"/>